<feature type="non-terminal residue" evidence="4">
    <location>
        <position position="108"/>
    </location>
</feature>
<dbReference type="InterPro" id="IPR004344">
    <property type="entry name" value="TTL/TTLL_fam"/>
</dbReference>
<dbReference type="AlphaFoldDB" id="A0A146K3A7"/>
<organism evidence="4">
    <name type="scientific">Trepomonas sp. PC1</name>
    <dbReference type="NCBI Taxonomy" id="1076344"/>
    <lineage>
        <taxon>Eukaryota</taxon>
        <taxon>Metamonada</taxon>
        <taxon>Diplomonadida</taxon>
        <taxon>Hexamitidae</taxon>
        <taxon>Hexamitinae</taxon>
        <taxon>Trepomonas</taxon>
    </lineage>
</organism>
<dbReference type="GO" id="GO:0036064">
    <property type="term" value="C:ciliary basal body"/>
    <property type="evidence" value="ECO:0007669"/>
    <property type="project" value="TreeGrafter"/>
</dbReference>
<protein>
    <submittedName>
        <fullName evidence="4">Tubulin tyrosine ligase</fullName>
    </submittedName>
</protein>
<dbReference type="Pfam" id="PF03133">
    <property type="entry name" value="TTL"/>
    <property type="match status" value="1"/>
</dbReference>
<feature type="non-terminal residue" evidence="4">
    <location>
        <position position="1"/>
    </location>
</feature>
<dbReference type="PANTHER" id="PTHR12241">
    <property type="entry name" value="TUBULIN POLYGLUTAMYLASE"/>
    <property type="match status" value="1"/>
</dbReference>
<keyword evidence="2" id="KW-0547">Nucleotide-binding</keyword>
<keyword evidence="1 4" id="KW-0436">Ligase</keyword>
<gene>
    <name evidence="4" type="ORF">TPC1_17048</name>
</gene>
<dbReference type="GO" id="GO:0000226">
    <property type="term" value="P:microtubule cytoskeleton organization"/>
    <property type="evidence" value="ECO:0007669"/>
    <property type="project" value="TreeGrafter"/>
</dbReference>
<evidence type="ECO:0000256" key="3">
    <source>
        <dbReference type="ARBA" id="ARBA00022840"/>
    </source>
</evidence>
<dbReference type="PROSITE" id="PS51221">
    <property type="entry name" value="TTL"/>
    <property type="match status" value="1"/>
</dbReference>
<keyword evidence="3" id="KW-0067">ATP-binding</keyword>
<evidence type="ECO:0000313" key="4">
    <source>
        <dbReference type="EMBL" id="JAP91363.1"/>
    </source>
</evidence>
<evidence type="ECO:0000256" key="2">
    <source>
        <dbReference type="ARBA" id="ARBA00022741"/>
    </source>
</evidence>
<dbReference type="GO" id="GO:0015631">
    <property type="term" value="F:tubulin binding"/>
    <property type="evidence" value="ECO:0007669"/>
    <property type="project" value="TreeGrafter"/>
</dbReference>
<evidence type="ECO:0000256" key="1">
    <source>
        <dbReference type="ARBA" id="ARBA00022598"/>
    </source>
</evidence>
<accession>A0A146K3A7</accession>
<reference evidence="4" key="1">
    <citation type="submission" date="2015-07" db="EMBL/GenBank/DDBJ databases">
        <title>Adaptation to a free-living lifestyle via gene acquisitions in the diplomonad Trepomonas sp. PC1.</title>
        <authorList>
            <person name="Xu F."/>
            <person name="Jerlstrom-Hultqvist J."/>
            <person name="Kolisko M."/>
            <person name="Simpson A.G.B."/>
            <person name="Roger A.J."/>
            <person name="Svard S.G."/>
            <person name="Andersson J.O."/>
        </authorList>
    </citation>
    <scope>NUCLEOTIDE SEQUENCE</scope>
    <source>
        <strain evidence="4">PC1</strain>
    </source>
</reference>
<name>A0A146K3A7_9EUKA</name>
<sequence>LPQSGFFRKLKPYQFVSQLPNWWIFDKKNLVKRLNHTGIIPVSYLSHEQQVNDKWYIVKPPKGSLGKGIYFQQNLATIDDQLVQEYLESVLYKGHKVDLRVFVLVTSI</sequence>
<dbReference type="GO" id="GO:0005524">
    <property type="term" value="F:ATP binding"/>
    <property type="evidence" value="ECO:0007669"/>
    <property type="project" value="UniProtKB-KW"/>
</dbReference>
<dbReference type="GO" id="GO:0070740">
    <property type="term" value="F:tubulin-glutamic acid ligase activity"/>
    <property type="evidence" value="ECO:0007669"/>
    <property type="project" value="TreeGrafter"/>
</dbReference>
<proteinExistence type="predicted"/>
<dbReference type="EMBL" id="GDID01005243">
    <property type="protein sequence ID" value="JAP91363.1"/>
    <property type="molecule type" value="Transcribed_RNA"/>
</dbReference>